<dbReference type="OrthoDB" id="9810967at2"/>
<dbReference type="CDD" id="cd01400">
    <property type="entry name" value="6PGL"/>
    <property type="match status" value="1"/>
</dbReference>
<comment type="catalytic activity">
    <reaction evidence="1 7">
        <text>6-phospho-D-glucono-1,5-lactone + H2O = 6-phospho-D-gluconate + H(+)</text>
        <dbReference type="Rhea" id="RHEA:12556"/>
        <dbReference type="ChEBI" id="CHEBI:15377"/>
        <dbReference type="ChEBI" id="CHEBI:15378"/>
        <dbReference type="ChEBI" id="CHEBI:57955"/>
        <dbReference type="ChEBI" id="CHEBI:58759"/>
        <dbReference type="EC" id="3.1.1.31"/>
    </reaction>
</comment>
<evidence type="ECO:0000256" key="6">
    <source>
        <dbReference type="ARBA" id="ARBA00020337"/>
    </source>
</evidence>
<dbReference type="EC" id="3.1.1.31" evidence="5 7"/>
<dbReference type="InterPro" id="IPR005900">
    <property type="entry name" value="6-phosphogluconolactonase_DevB"/>
</dbReference>
<organism evidence="9 10">
    <name type="scientific">Neosynechococcus sphagnicola sy1</name>
    <dbReference type="NCBI Taxonomy" id="1497020"/>
    <lineage>
        <taxon>Bacteria</taxon>
        <taxon>Bacillati</taxon>
        <taxon>Cyanobacteriota</taxon>
        <taxon>Cyanophyceae</taxon>
        <taxon>Neosynechococcales</taxon>
        <taxon>Neosynechococcaceae</taxon>
        <taxon>Neosynechococcus</taxon>
    </lineage>
</organism>
<comment type="pathway">
    <text evidence="3 7">Carbohydrate degradation; pentose phosphate pathway; D-ribulose 5-phosphate from D-glucose 6-phosphate (oxidative stage): step 2/3.</text>
</comment>
<dbReference type="PANTHER" id="PTHR11054:SF0">
    <property type="entry name" value="6-PHOSPHOGLUCONOLACTONASE"/>
    <property type="match status" value="1"/>
</dbReference>
<evidence type="ECO:0000313" key="9">
    <source>
        <dbReference type="EMBL" id="KGF73092.1"/>
    </source>
</evidence>
<evidence type="ECO:0000259" key="8">
    <source>
        <dbReference type="Pfam" id="PF01182"/>
    </source>
</evidence>
<dbReference type="NCBIfam" id="TIGR01198">
    <property type="entry name" value="pgl"/>
    <property type="match status" value="1"/>
</dbReference>
<accession>A0A098TML5</accession>
<evidence type="ECO:0000256" key="4">
    <source>
        <dbReference type="ARBA" id="ARBA00010662"/>
    </source>
</evidence>
<dbReference type="GO" id="GO:0005975">
    <property type="term" value="P:carbohydrate metabolic process"/>
    <property type="evidence" value="ECO:0007669"/>
    <property type="project" value="UniProtKB-UniRule"/>
</dbReference>
<dbReference type="InterPro" id="IPR037171">
    <property type="entry name" value="NagB/RpiA_transferase-like"/>
</dbReference>
<dbReference type="InterPro" id="IPR039104">
    <property type="entry name" value="6PGL"/>
</dbReference>
<dbReference type="EMBL" id="JJML01000015">
    <property type="protein sequence ID" value="KGF73092.1"/>
    <property type="molecule type" value="Genomic_DNA"/>
</dbReference>
<evidence type="ECO:0000256" key="5">
    <source>
        <dbReference type="ARBA" id="ARBA00013198"/>
    </source>
</evidence>
<dbReference type="UniPathway" id="UPA00115">
    <property type="reaction ID" value="UER00409"/>
</dbReference>
<dbReference type="Gene3D" id="3.40.50.1360">
    <property type="match status" value="1"/>
</dbReference>
<keyword evidence="10" id="KW-1185">Reference proteome</keyword>
<dbReference type="RefSeq" id="WP_036531942.1">
    <property type="nucleotide sequence ID" value="NZ_JJML01000015.1"/>
</dbReference>
<dbReference type="GO" id="GO:0017057">
    <property type="term" value="F:6-phosphogluconolactonase activity"/>
    <property type="evidence" value="ECO:0007669"/>
    <property type="project" value="UniProtKB-UniRule"/>
</dbReference>
<dbReference type="AlphaFoldDB" id="A0A098TML5"/>
<name>A0A098TML5_9CYAN</name>
<evidence type="ECO:0000256" key="1">
    <source>
        <dbReference type="ARBA" id="ARBA00000832"/>
    </source>
</evidence>
<comment type="similarity">
    <text evidence="4 7">Belongs to the glucosamine/galactosamine-6-phosphate isomerase family. 6-phosphogluconolactonase subfamily.</text>
</comment>
<comment type="function">
    <text evidence="2 7">Hydrolysis of 6-phosphogluconolactone to 6-phosphogluconate.</text>
</comment>
<evidence type="ECO:0000256" key="3">
    <source>
        <dbReference type="ARBA" id="ARBA00004961"/>
    </source>
</evidence>
<sequence>MNRIVEVVPDGTALWVRALDIVLTQFHAAIAERGRFTLALSGGSTPKALYRAIATQDLPWEKLYLFWGDERYVPPDHPDSNQGMTRHVWLDQIAIPSRNVFPMPTLAVNPEGDASAYEATLQAFFAVAPGELPTLDLVLLGMGEDGHTASLFPHTQALEVRDRLITVGYKDGQPRLTFTVPLINQARCVLFMAAGAGKQQALRHVFAPIDSETDYPSRLIQPRGELRWLLDQAAAQGLEGA</sequence>
<dbReference type="Pfam" id="PF01182">
    <property type="entry name" value="Glucosamine_iso"/>
    <property type="match status" value="1"/>
</dbReference>
<dbReference type="Proteomes" id="UP000030170">
    <property type="component" value="Unassembled WGS sequence"/>
</dbReference>
<evidence type="ECO:0000256" key="2">
    <source>
        <dbReference type="ARBA" id="ARBA00002681"/>
    </source>
</evidence>
<dbReference type="GO" id="GO:0006098">
    <property type="term" value="P:pentose-phosphate shunt"/>
    <property type="evidence" value="ECO:0007669"/>
    <property type="project" value="UniProtKB-UniPathway"/>
</dbReference>
<dbReference type="PANTHER" id="PTHR11054">
    <property type="entry name" value="6-PHOSPHOGLUCONOLACTONASE"/>
    <property type="match status" value="1"/>
</dbReference>
<reference evidence="9 10" key="1">
    <citation type="journal article" date="2014" name="Mol. Ecol.">
        <title>Evolution of Synechococcus.</title>
        <authorList>
            <person name="Dvorak P."/>
            <person name="Casamatta D."/>
            <person name="Hasler P."/>
            <person name="Poulickova A."/>
            <person name="Ondrej V."/>
            <person name="Sanges R."/>
        </authorList>
    </citation>
    <scope>NUCLEOTIDE SEQUENCE [LARGE SCALE GENOMIC DNA]</scope>
    <source>
        <strain evidence="9 10">CAUP A 1101</strain>
    </source>
</reference>
<evidence type="ECO:0000256" key="7">
    <source>
        <dbReference type="RuleBase" id="RU365095"/>
    </source>
</evidence>
<protein>
    <recommendedName>
        <fullName evidence="6 7">6-phosphogluconolactonase</fullName>
        <shortName evidence="7">6PGL</shortName>
        <ecNumber evidence="5 7">3.1.1.31</ecNumber>
    </recommendedName>
</protein>
<feature type="domain" description="Glucosamine/galactosamine-6-phosphate isomerase" evidence="8">
    <location>
        <begin position="11"/>
        <end position="228"/>
    </location>
</feature>
<dbReference type="STRING" id="1497020.DO97_01740"/>
<gene>
    <name evidence="7" type="primary">pgl</name>
    <name evidence="9" type="ORF">DO97_01740</name>
</gene>
<proteinExistence type="inferred from homology"/>
<comment type="caution">
    <text evidence="9">The sequence shown here is derived from an EMBL/GenBank/DDBJ whole genome shotgun (WGS) entry which is preliminary data.</text>
</comment>
<dbReference type="InterPro" id="IPR006148">
    <property type="entry name" value="Glc/Gal-6P_isomerase"/>
</dbReference>
<keyword evidence="7" id="KW-0378">Hydrolase</keyword>
<evidence type="ECO:0000313" key="10">
    <source>
        <dbReference type="Proteomes" id="UP000030170"/>
    </source>
</evidence>
<dbReference type="SUPFAM" id="SSF100950">
    <property type="entry name" value="NagB/RpiA/CoA transferase-like"/>
    <property type="match status" value="1"/>
</dbReference>